<sequence>MRLTESASRPVPALYTLTITHETPPYVTLMVSISLDPMRSGHGRVSKEGIPLRMNVATRGGPSAVDSGIKRSHAELATVPLMSRPRASVEERATPIRPYHSSWRRRISKSVRVLRMACMRTFERATFSRRRIMPPWIGLGWEG</sequence>
<proteinExistence type="predicted"/>
<dbReference type="HOGENOM" id="CLU_1807508_0_0_1"/>
<reference evidence="2" key="2">
    <citation type="submission" date="2015-01" db="EMBL/GenBank/DDBJ databases">
        <title>Evolutionary Origins and Diversification of the Mycorrhizal Mutualists.</title>
        <authorList>
            <consortium name="DOE Joint Genome Institute"/>
            <consortium name="Mycorrhizal Genomics Consortium"/>
            <person name="Kohler A."/>
            <person name="Kuo A."/>
            <person name="Nagy L.G."/>
            <person name="Floudas D."/>
            <person name="Copeland A."/>
            <person name="Barry K.W."/>
            <person name="Cichocki N."/>
            <person name="Veneault-Fourrey C."/>
            <person name="LaButti K."/>
            <person name="Lindquist E.A."/>
            <person name="Lipzen A."/>
            <person name="Lundell T."/>
            <person name="Morin E."/>
            <person name="Murat C."/>
            <person name="Riley R."/>
            <person name="Ohm R."/>
            <person name="Sun H."/>
            <person name="Tunlid A."/>
            <person name="Henrissat B."/>
            <person name="Grigoriev I.V."/>
            <person name="Hibbett D.S."/>
            <person name="Martin F."/>
        </authorList>
    </citation>
    <scope>NUCLEOTIDE SEQUENCE [LARGE SCALE GENOMIC DNA]</scope>
    <source>
        <strain evidence="2">UH-Slu-Lm8-n1</strain>
    </source>
</reference>
<evidence type="ECO:0000313" key="1">
    <source>
        <dbReference type="EMBL" id="KIK44656.1"/>
    </source>
</evidence>
<organism evidence="1 2">
    <name type="scientific">Suillus luteus UH-Slu-Lm8-n1</name>
    <dbReference type="NCBI Taxonomy" id="930992"/>
    <lineage>
        <taxon>Eukaryota</taxon>
        <taxon>Fungi</taxon>
        <taxon>Dikarya</taxon>
        <taxon>Basidiomycota</taxon>
        <taxon>Agaricomycotina</taxon>
        <taxon>Agaricomycetes</taxon>
        <taxon>Agaricomycetidae</taxon>
        <taxon>Boletales</taxon>
        <taxon>Suillineae</taxon>
        <taxon>Suillaceae</taxon>
        <taxon>Suillus</taxon>
    </lineage>
</organism>
<keyword evidence="2" id="KW-1185">Reference proteome</keyword>
<dbReference type="Proteomes" id="UP000054485">
    <property type="component" value="Unassembled WGS sequence"/>
</dbReference>
<reference evidence="1 2" key="1">
    <citation type="submission" date="2014-04" db="EMBL/GenBank/DDBJ databases">
        <authorList>
            <consortium name="DOE Joint Genome Institute"/>
            <person name="Kuo A."/>
            <person name="Ruytinx J."/>
            <person name="Rineau F."/>
            <person name="Colpaert J."/>
            <person name="Kohler A."/>
            <person name="Nagy L.G."/>
            <person name="Floudas D."/>
            <person name="Copeland A."/>
            <person name="Barry K.W."/>
            <person name="Cichocki N."/>
            <person name="Veneault-Fourrey C."/>
            <person name="LaButti K."/>
            <person name="Lindquist E.A."/>
            <person name="Lipzen A."/>
            <person name="Lundell T."/>
            <person name="Morin E."/>
            <person name="Murat C."/>
            <person name="Sun H."/>
            <person name="Tunlid A."/>
            <person name="Henrissat B."/>
            <person name="Grigoriev I.V."/>
            <person name="Hibbett D.S."/>
            <person name="Martin F."/>
            <person name="Nordberg H.P."/>
            <person name="Cantor M.N."/>
            <person name="Hua S.X."/>
        </authorList>
    </citation>
    <scope>NUCLEOTIDE SEQUENCE [LARGE SCALE GENOMIC DNA]</scope>
    <source>
        <strain evidence="1 2">UH-Slu-Lm8-n1</strain>
    </source>
</reference>
<dbReference type="EMBL" id="KN835186">
    <property type="protein sequence ID" value="KIK44656.1"/>
    <property type="molecule type" value="Genomic_DNA"/>
</dbReference>
<name>A0A0D0ASG2_9AGAM</name>
<protein>
    <submittedName>
        <fullName evidence="1">Uncharacterized protein</fullName>
    </submittedName>
</protein>
<accession>A0A0D0ASG2</accession>
<gene>
    <name evidence="1" type="ORF">CY34DRAFT_605694</name>
</gene>
<evidence type="ECO:0000313" key="2">
    <source>
        <dbReference type="Proteomes" id="UP000054485"/>
    </source>
</evidence>
<dbReference type="AlphaFoldDB" id="A0A0D0ASG2"/>
<dbReference type="InParanoid" id="A0A0D0ASG2"/>